<dbReference type="Pfam" id="PF06388">
    <property type="entry name" value="DUF1075"/>
    <property type="match status" value="1"/>
</dbReference>
<gene>
    <name evidence="6" type="ORF">NEZAVI_LOCUS14732</name>
</gene>
<keyword evidence="5" id="KW-0472">Membrane</keyword>
<evidence type="ECO:0000256" key="1">
    <source>
        <dbReference type="ARBA" id="ARBA00004167"/>
    </source>
</evidence>
<evidence type="ECO:0000256" key="3">
    <source>
        <dbReference type="ARBA" id="ARBA00022692"/>
    </source>
</evidence>
<reference evidence="6" key="1">
    <citation type="submission" date="2022-01" db="EMBL/GenBank/DDBJ databases">
        <authorList>
            <person name="King R."/>
        </authorList>
    </citation>
    <scope>NUCLEOTIDE SEQUENCE</scope>
</reference>
<evidence type="ECO:0000256" key="2">
    <source>
        <dbReference type="ARBA" id="ARBA00007363"/>
    </source>
</evidence>
<evidence type="ECO:0000256" key="5">
    <source>
        <dbReference type="ARBA" id="ARBA00023136"/>
    </source>
</evidence>
<protein>
    <submittedName>
        <fullName evidence="6">Uncharacterized protein</fullName>
    </submittedName>
</protein>
<comment type="subcellular location">
    <subcellularLocation>
        <location evidence="1">Membrane</location>
        <topology evidence="1">Single-pass membrane protein</topology>
    </subcellularLocation>
</comment>
<dbReference type="PANTHER" id="PTHR13674">
    <property type="entry name" value="GROWTH AND TRANSFORMATION-DEPENDENT PROTEIN"/>
    <property type="match status" value="1"/>
</dbReference>
<keyword evidence="3" id="KW-0812">Transmembrane</keyword>
<organism evidence="6 7">
    <name type="scientific">Nezara viridula</name>
    <name type="common">Southern green stink bug</name>
    <name type="synonym">Cimex viridulus</name>
    <dbReference type="NCBI Taxonomy" id="85310"/>
    <lineage>
        <taxon>Eukaryota</taxon>
        <taxon>Metazoa</taxon>
        <taxon>Ecdysozoa</taxon>
        <taxon>Arthropoda</taxon>
        <taxon>Hexapoda</taxon>
        <taxon>Insecta</taxon>
        <taxon>Pterygota</taxon>
        <taxon>Neoptera</taxon>
        <taxon>Paraneoptera</taxon>
        <taxon>Hemiptera</taxon>
        <taxon>Heteroptera</taxon>
        <taxon>Panheteroptera</taxon>
        <taxon>Pentatomomorpha</taxon>
        <taxon>Pentatomoidea</taxon>
        <taxon>Pentatomidae</taxon>
        <taxon>Pentatominae</taxon>
        <taxon>Nezara</taxon>
    </lineage>
</organism>
<keyword evidence="7" id="KW-1185">Reference proteome</keyword>
<dbReference type="Proteomes" id="UP001152798">
    <property type="component" value="Chromosome 7"/>
</dbReference>
<dbReference type="AlphaFoldDB" id="A0A9P0HRL0"/>
<evidence type="ECO:0000256" key="4">
    <source>
        <dbReference type="ARBA" id="ARBA00022989"/>
    </source>
</evidence>
<name>A0A9P0HRL0_NEZVI</name>
<dbReference type="GO" id="GO:0016020">
    <property type="term" value="C:membrane"/>
    <property type="evidence" value="ECO:0007669"/>
    <property type="project" value="UniProtKB-SubCell"/>
</dbReference>
<comment type="similarity">
    <text evidence="2">Belongs to the UPF0389 family.</text>
</comment>
<keyword evidence="4" id="KW-1133">Transmembrane helix</keyword>
<dbReference type="OrthoDB" id="8193498at2759"/>
<proteinExistence type="inferred from homology"/>
<accession>A0A9P0HRL0</accession>
<dbReference type="InterPro" id="IPR009432">
    <property type="entry name" value="DUF1075"/>
</dbReference>
<evidence type="ECO:0000313" key="6">
    <source>
        <dbReference type="EMBL" id="CAH1406893.1"/>
    </source>
</evidence>
<dbReference type="PANTHER" id="PTHR13674:SF5">
    <property type="entry name" value="UPF0389 PROTEIN CG9231"/>
    <property type="match status" value="1"/>
</dbReference>
<evidence type="ECO:0000313" key="7">
    <source>
        <dbReference type="Proteomes" id="UP001152798"/>
    </source>
</evidence>
<sequence length="142" mass="16120">MSLFFSRFSSRTKVLSSLHQNLYLTSQLCSSKPTVQPKAAEVPPTHYTDLLRRTHKPNNLERKILVWTGRFKNDGEIPNEISQDTMEKARNKARIKLANYMMAATVVACIGMVISGKRAAEKGETIAKMNIDWHKEVNKDAK</sequence>
<dbReference type="EMBL" id="OV725083">
    <property type="protein sequence ID" value="CAH1406893.1"/>
    <property type="molecule type" value="Genomic_DNA"/>
</dbReference>